<dbReference type="Proteomes" id="UP000188912">
    <property type="component" value="Chromosome"/>
</dbReference>
<sequence length="248" mass="27138">MTTDREKAVALARPPLPKRFYKVVSVARQEGGFAVLLDGRPVKTPARHALLLPAEALANLVADEFRLQDAVIDPAKMPITRLVNTVVDGIAADPQPVLEDMLRFAANDMLFYRAESPKELVARQSGQWDAVLDWAQSHIGAHFVTGAGMMHIEQPREAVAAVSVYLRQYISPFSIAALHAITTLTGSALLALAIAAGELDVATGWRLAHLEEDWTIEHWGEDEEAAMRRRNRENELYAAAAVLAASRG</sequence>
<dbReference type="SUPFAM" id="SSF160909">
    <property type="entry name" value="ATP12-like"/>
    <property type="match status" value="1"/>
</dbReference>
<reference evidence="4 5" key="1">
    <citation type="journal article" date="2010" name="Science">
        <title>Genomic comparison of the ants Camponotus floridanus and Harpegnathos saltator.</title>
        <authorList>
            <person name="Bonasio R."/>
            <person name="Zhang G."/>
            <person name="Ye C."/>
            <person name="Mutti N.S."/>
            <person name="Fang X."/>
            <person name="Qin N."/>
            <person name="Donahue G."/>
            <person name="Yang P."/>
            <person name="Li Q."/>
            <person name="Li C."/>
            <person name="Zhang P."/>
            <person name="Huang Z."/>
            <person name="Berger S.L."/>
            <person name="Reinberg D."/>
            <person name="Wang J."/>
            <person name="Liebig J."/>
        </authorList>
    </citation>
    <scope>NUCLEOTIDE SEQUENCE [LARGE SCALE GENOMIC DNA]</scope>
    <source>
        <strain evidence="4 5">Hsal</strain>
    </source>
</reference>
<keyword evidence="5" id="KW-1185">Reference proteome</keyword>
<evidence type="ECO:0000313" key="5">
    <source>
        <dbReference type="Proteomes" id="UP000188912"/>
    </source>
</evidence>
<dbReference type="PANTHER" id="PTHR21013:SF10">
    <property type="entry name" value="ATP SYNTHASE MITOCHONDRIAL F1 COMPLEX ASSEMBLY FACTOR 2"/>
    <property type="match status" value="1"/>
</dbReference>
<evidence type="ECO:0000256" key="1">
    <source>
        <dbReference type="ARBA" id="ARBA00008231"/>
    </source>
</evidence>
<gene>
    <name evidence="4" type="ORF">BHV28_08460</name>
</gene>
<organism evidence="4 5">
    <name type="scientific">Candidatus Tokpelaia hoelldobleri</name>
    <dbReference type="NCBI Taxonomy" id="1902579"/>
    <lineage>
        <taxon>Bacteria</taxon>
        <taxon>Pseudomonadati</taxon>
        <taxon>Pseudomonadota</taxon>
        <taxon>Alphaproteobacteria</taxon>
        <taxon>Hyphomicrobiales</taxon>
        <taxon>Candidatus Tokpelaia</taxon>
    </lineage>
</organism>
<dbReference type="STRING" id="1902579.BHV28_08460"/>
<dbReference type="Gene3D" id="3.30.2180.10">
    <property type="entry name" value="ATP12-like"/>
    <property type="match status" value="1"/>
</dbReference>
<reference evidence="4 5" key="2">
    <citation type="journal article" date="2016" name="Sci. Rep.">
        <title>The genome of Rhizobiales bacteria in predatory ants reveals urease gene functions but no genes for nitrogen fixation.</title>
        <authorList>
            <person name="Neuvonen M.M."/>
            <person name="Tamarit D."/>
            <person name="Naslund K."/>
            <person name="Liebig J."/>
            <person name="Feldhaar H."/>
            <person name="Moran N.A."/>
            <person name="Guy L."/>
            <person name="Andersson S.G."/>
        </authorList>
    </citation>
    <scope>NUCLEOTIDE SEQUENCE [LARGE SCALE GENOMIC DNA]</scope>
    <source>
        <strain evidence="4 5">Hsal</strain>
    </source>
</reference>
<dbReference type="KEGG" id="thd:BHV28_08460"/>
<evidence type="ECO:0000313" key="4">
    <source>
        <dbReference type="EMBL" id="AQS41545.1"/>
    </source>
</evidence>
<dbReference type="Gene3D" id="1.10.3580.10">
    <property type="entry name" value="ATP12 ATPase"/>
    <property type="match status" value="1"/>
</dbReference>
<comment type="similarity">
    <text evidence="1">Belongs to the ATP12 family.</text>
</comment>
<dbReference type="AlphaFoldDB" id="A0A1U9JUI6"/>
<dbReference type="InterPro" id="IPR042272">
    <property type="entry name" value="ATP12_ATP_synth-F1-assembly_N"/>
</dbReference>
<proteinExistence type="inferred from homology"/>
<protein>
    <submittedName>
        <fullName evidence="4">ATP12 ATPase</fullName>
    </submittedName>
</protein>
<accession>A0A1U9JUI6</accession>
<dbReference type="Pfam" id="PF07542">
    <property type="entry name" value="ATP12"/>
    <property type="match status" value="1"/>
</dbReference>
<evidence type="ECO:0000256" key="3">
    <source>
        <dbReference type="ARBA" id="ARBA00023186"/>
    </source>
</evidence>
<name>A0A1U9JUI6_9HYPH</name>
<dbReference type="EMBL" id="CP017315">
    <property type="protein sequence ID" value="AQS41545.1"/>
    <property type="molecule type" value="Genomic_DNA"/>
</dbReference>
<evidence type="ECO:0000256" key="2">
    <source>
        <dbReference type="ARBA" id="ARBA00022946"/>
    </source>
</evidence>
<dbReference type="GO" id="GO:0043461">
    <property type="term" value="P:proton-transporting ATP synthase complex assembly"/>
    <property type="evidence" value="ECO:0007669"/>
    <property type="project" value="InterPro"/>
</dbReference>
<dbReference type="InterPro" id="IPR023335">
    <property type="entry name" value="ATP12_ortho_dom_sf"/>
</dbReference>
<keyword evidence="3" id="KW-0143">Chaperone</keyword>
<dbReference type="InterPro" id="IPR011419">
    <property type="entry name" value="ATP12_ATP_synth-F1-assembly"/>
</dbReference>
<dbReference type="PANTHER" id="PTHR21013">
    <property type="entry name" value="ATP SYNTHASE MITOCHONDRIAL F1 COMPLEX ASSEMBLY FACTOR 2/ATP12 PROTEIN, MITOCHONDRIAL PRECURSOR"/>
    <property type="match status" value="1"/>
</dbReference>
<keyword evidence="2" id="KW-0809">Transit peptide</keyword>